<sequence length="159" mass="17072">MVDLEASLLIAQYSSNRRACCGRALLKLWVLVDGACCGCLSTSGSASGAMAQRRGPRGTQPGAVVDAEEEIDHEAEDVCQEVRPRPSLRRPLEVAAAHGARSRWRGVEACSMTQRRLVPVAGPAAGSTGHDDARQGILVRILCVEVENHIIRVIVYQGK</sequence>
<reference evidence="1" key="2">
    <citation type="submission" date="2015-07" db="EMBL/GenBank/DDBJ databases">
        <authorList>
            <person name="Noorani M."/>
        </authorList>
    </citation>
    <scope>NUCLEOTIDE SEQUENCE</scope>
    <source>
        <strain evidence="1">Yugu1</strain>
    </source>
</reference>
<reference evidence="1" key="1">
    <citation type="journal article" date="2012" name="Nat. Biotechnol.">
        <title>Reference genome sequence of the model plant Setaria.</title>
        <authorList>
            <person name="Bennetzen J.L."/>
            <person name="Schmutz J."/>
            <person name="Wang H."/>
            <person name="Percifield R."/>
            <person name="Hawkins J."/>
            <person name="Pontaroli A.C."/>
            <person name="Estep M."/>
            <person name="Feng L."/>
            <person name="Vaughn J.N."/>
            <person name="Grimwood J."/>
            <person name="Jenkins J."/>
            <person name="Barry K."/>
            <person name="Lindquist E."/>
            <person name="Hellsten U."/>
            <person name="Deshpande S."/>
            <person name="Wang X."/>
            <person name="Wu X."/>
            <person name="Mitros T."/>
            <person name="Triplett J."/>
            <person name="Yang X."/>
            <person name="Ye C.Y."/>
            <person name="Mauro-Herrera M."/>
            <person name="Wang L."/>
            <person name="Li P."/>
            <person name="Sharma M."/>
            <person name="Sharma R."/>
            <person name="Ronald P.C."/>
            <person name="Panaud O."/>
            <person name="Kellogg E.A."/>
            <person name="Brutnell T.P."/>
            <person name="Doust A.N."/>
            <person name="Tuskan G.A."/>
            <person name="Rokhsar D."/>
            <person name="Devos K.M."/>
        </authorList>
    </citation>
    <scope>NUCLEOTIDE SEQUENCE [LARGE SCALE GENOMIC DNA]</scope>
    <source>
        <strain evidence="1">Yugu1</strain>
    </source>
</reference>
<protein>
    <submittedName>
        <fullName evidence="1">Uncharacterized protein</fullName>
    </submittedName>
</protein>
<dbReference type="AlphaFoldDB" id="A0A368SV57"/>
<organism evidence="1">
    <name type="scientific">Setaria italica</name>
    <name type="common">Foxtail millet</name>
    <name type="synonym">Panicum italicum</name>
    <dbReference type="NCBI Taxonomy" id="4555"/>
    <lineage>
        <taxon>Eukaryota</taxon>
        <taxon>Viridiplantae</taxon>
        <taxon>Streptophyta</taxon>
        <taxon>Embryophyta</taxon>
        <taxon>Tracheophyta</taxon>
        <taxon>Spermatophyta</taxon>
        <taxon>Magnoliopsida</taxon>
        <taxon>Liliopsida</taxon>
        <taxon>Poales</taxon>
        <taxon>Poaceae</taxon>
        <taxon>PACMAD clade</taxon>
        <taxon>Panicoideae</taxon>
        <taxon>Panicodae</taxon>
        <taxon>Paniceae</taxon>
        <taxon>Cenchrinae</taxon>
        <taxon>Setaria</taxon>
    </lineage>
</organism>
<gene>
    <name evidence="1" type="ORF">SETIT_9G522000v2</name>
</gene>
<proteinExistence type="predicted"/>
<evidence type="ECO:0000313" key="1">
    <source>
        <dbReference type="EMBL" id="RCV46318.1"/>
    </source>
</evidence>
<dbReference type="EMBL" id="CM003536">
    <property type="protein sequence ID" value="RCV46318.1"/>
    <property type="molecule type" value="Genomic_DNA"/>
</dbReference>
<accession>A0A368SV57</accession>
<name>A0A368SV57_SETIT</name>